<dbReference type="Gene3D" id="1.10.10.10">
    <property type="entry name" value="Winged helix-like DNA-binding domain superfamily/Winged helix DNA-binding domain"/>
    <property type="match status" value="1"/>
</dbReference>
<evidence type="ECO:0000256" key="1">
    <source>
        <dbReference type="ARBA" id="ARBA00022553"/>
    </source>
</evidence>
<protein>
    <submittedName>
        <fullName evidence="10">Two component transcriptional regulator, winged helix family</fullName>
    </submittedName>
</protein>
<feature type="modified residue" description="4-aspartylphosphate" evidence="6">
    <location>
        <position position="53"/>
    </location>
</feature>
<dbReference type="STRING" id="563040.Saut_0650"/>
<dbReference type="InterPro" id="IPR016032">
    <property type="entry name" value="Sig_transdc_resp-reg_C-effctor"/>
</dbReference>
<dbReference type="PANTHER" id="PTHR48111">
    <property type="entry name" value="REGULATOR OF RPOS"/>
    <property type="match status" value="1"/>
</dbReference>
<dbReference type="Pfam" id="PF00486">
    <property type="entry name" value="Trans_reg_C"/>
    <property type="match status" value="1"/>
</dbReference>
<dbReference type="PANTHER" id="PTHR48111:SF1">
    <property type="entry name" value="TWO-COMPONENT RESPONSE REGULATOR ORR33"/>
    <property type="match status" value="1"/>
</dbReference>
<dbReference type="InterPro" id="IPR011006">
    <property type="entry name" value="CheY-like_superfamily"/>
</dbReference>
<dbReference type="PROSITE" id="PS51755">
    <property type="entry name" value="OMPR_PHOB"/>
    <property type="match status" value="1"/>
</dbReference>
<keyword evidence="4 7" id="KW-0238">DNA-binding</keyword>
<sequence length="219" mass="24775">MSIKILLLEDDLLFGETLVDLLEEEGHDVVHFPNGQDALDATYDNKFDIYLLDINVPLIDGISLLGDLRGAEDNTPAIFLTSHKEKEMLQRGFVSGCDDFLTKPFDNTELLLRMQALMKRSKAKEAECVGQLCHDKVHKCIYYNEEVLELSKKEYELLVLLLNHSNSPVPKELIYDELWTSSEGGGSDGAIRVYINRLKQLLPTMSIENIRGIGYKLVS</sequence>
<dbReference type="SUPFAM" id="SSF52172">
    <property type="entry name" value="CheY-like"/>
    <property type="match status" value="1"/>
</dbReference>
<dbReference type="HOGENOM" id="CLU_000445_30_3_7"/>
<dbReference type="InterPro" id="IPR001789">
    <property type="entry name" value="Sig_transdc_resp-reg_receiver"/>
</dbReference>
<dbReference type="PROSITE" id="PS50110">
    <property type="entry name" value="RESPONSE_REGULATORY"/>
    <property type="match status" value="1"/>
</dbReference>
<dbReference type="InterPro" id="IPR001867">
    <property type="entry name" value="OmpR/PhoB-type_DNA-bd"/>
</dbReference>
<dbReference type="OrthoDB" id="8912111at2"/>
<dbReference type="InterPro" id="IPR036388">
    <property type="entry name" value="WH-like_DNA-bd_sf"/>
</dbReference>
<dbReference type="AlphaFoldDB" id="E0UQ24"/>
<evidence type="ECO:0000259" key="8">
    <source>
        <dbReference type="PROSITE" id="PS50110"/>
    </source>
</evidence>
<evidence type="ECO:0000256" key="2">
    <source>
        <dbReference type="ARBA" id="ARBA00023012"/>
    </source>
</evidence>
<feature type="domain" description="OmpR/PhoB-type" evidence="9">
    <location>
        <begin position="124"/>
        <end position="219"/>
    </location>
</feature>
<gene>
    <name evidence="10" type="ordered locus">Saut_0650</name>
</gene>
<evidence type="ECO:0000313" key="11">
    <source>
        <dbReference type="Proteomes" id="UP000007803"/>
    </source>
</evidence>
<dbReference type="GO" id="GO:0005829">
    <property type="term" value="C:cytosol"/>
    <property type="evidence" value="ECO:0007669"/>
    <property type="project" value="TreeGrafter"/>
</dbReference>
<dbReference type="KEGG" id="sua:Saut_0650"/>
<dbReference type="SMART" id="SM00448">
    <property type="entry name" value="REC"/>
    <property type="match status" value="1"/>
</dbReference>
<dbReference type="GO" id="GO:0000976">
    <property type="term" value="F:transcription cis-regulatory region binding"/>
    <property type="evidence" value="ECO:0007669"/>
    <property type="project" value="TreeGrafter"/>
</dbReference>
<evidence type="ECO:0000256" key="7">
    <source>
        <dbReference type="PROSITE-ProRule" id="PRU01091"/>
    </source>
</evidence>
<dbReference type="Gene3D" id="3.40.50.2300">
    <property type="match status" value="1"/>
</dbReference>
<keyword evidence="2" id="KW-0902">Two-component regulatory system</keyword>
<dbReference type="eggNOG" id="COG0745">
    <property type="taxonomic scope" value="Bacteria"/>
</dbReference>
<evidence type="ECO:0000259" key="9">
    <source>
        <dbReference type="PROSITE" id="PS51755"/>
    </source>
</evidence>
<dbReference type="GO" id="GO:0006355">
    <property type="term" value="P:regulation of DNA-templated transcription"/>
    <property type="evidence" value="ECO:0007669"/>
    <property type="project" value="InterPro"/>
</dbReference>
<evidence type="ECO:0000256" key="3">
    <source>
        <dbReference type="ARBA" id="ARBA00023015"/>
    </source>
</evidence>
<proteinExistence type="predicted"/>
<dbReference type="RefSeq" id="WP_013326455.1">
    <property type="nucleotide sequence ID" value="NC_014506.1"/>
</dbReference>
<dbReference type="GO" id="GO:0000156">
    <property type="term" value="F:phosphorelay response regulator activity"/>
    <property type="evidence" value="ECO:0007669"/>
    <property type="project" value="TreeGrafter"/>
</dbReference>
<dbReference type="Pfam" id="PF00072">
    <property type="entry name" value="Response_reg"/>
    <property type="match status" value="1"/>
</dbReference>
<evidence type="ECO:0000256" key="4">
    <source>
        <dbReference type="ARBA" id="ARBA00023125"/>
    </source>
</evidence>
<keyword evidence="1 6" id="KW-0597">Phosphoprotein</keyword>
<feature type="DNA-binding region" description="OmpR/PhoB-type" evidence="7">
    <location>
        <begin position="124"/>
        <end position="219"/>
    </location>
</feature>
<keyword evidence="11" id="KW-1185">Reference proteome</keyword>
<dbReference type="CDD" id="cd00383">
    <property type="entry name" value="trans_reg_C"/>
    <property type="match status" value="1"/>
</dbReference>
<keyword evidence="5" id="KW-0804">Transcription</keyword>
<reference evidence="11" key="1">
    <citation type="journal article" date="2010" name="Stand. Genomic Sci.">
        <title>Complete genome sequence of Sulfurimonas autotrophica type strain (OK10).</title>
        <authorList>
            <person name="Sikorski J."/>
            <person name="Munk C."/>
            <person name="Lapidus A."/>
            <person name="Djao O."/>
            <person name="Lucas S."/>
            <person name="Glavina Del Rio T."/>
            <person name="Nolan M."/>
            <person name="Tice H."/>
            <person name="Han C."/>
            <person name="Cheng J."/>
            <person name="Tapia R."/>
            <person name="Goodwin L."/>
            <person name="Pitluck S."/>
            <person name="Liolios K."/>
            <person name="Ivanova N."/>
            <person name="Mavromatis K."/>
            <person name="Mikhailova N."/>
            <person name="Pati A."/>
            <person name="Sims D."/>
            <person name="Meincke L."/>
            <person name="Brettin T."/>
            <person name="Detter J."/>
            <person name="Chen A."/>
            <person name="Palaniappan K."/>
            <person name="Land M."/>
            <person name="Hauser L."/>
            <person name="Chang Y."/>
            <person name="Jeffries C."/>
            <person name="Rohde M."/>
            <person name="Lang E."/>
            <person name="Spring S."/>
            <person name="Goker M."/>
            <person name="Woyke T."/>
            <person name="Bristow J."/>
            <person name="Eisen J."/>
            <person name="Markowitz V."/>
            <person name="Hugenholtz P."/>
            <person name="Kyrpides N."/>
            <person name="Klenk H."/>
        </authorList>
    </citation>
    <scope>NUCLEOTIDE SEQUENCE [LARGE SCALE GENOMIC DNA]</scope>
    <source>
        <strain evidence="11">ATCC BAA-671 / DSM 16294 / JCM 11897 / OK10</strain>
    </source>
</reference>
<evidence type="ECO:0000313" key="10">
    <source>
        <dbReference type="EMBL" id="ADN08699.1"/>
    </source>
</evidence>
<keyword evidence="3" id="KW-0805">Transcription regulation</keyword>
<name>E0UQ24_SULAO</name>
<dbReference type="GO" id="GO:0032993">
    <property type="term" value="C:protein-DNA complex"/>
    <property type="evidence" value="ECO:0007669"/>
    <property type="project" value="TreeGrafter"/>
</dbReference>
<dbReference type="InterPro" id="IPR039420">
    <property type="entry name" value="WalR-like"/>
</dbReference>
<organism evidence="10 11">
    <name type="scientific">Sulfurimonas autotrophica (strain ATCC BAA-671 / DSM 16294 / JCM 11897 / OK10)</name>
    <dbReference type="NCBI Taxonomy" id="563040"/>
    <lineage>
        <taxon>Bacteria</taxon>
        <taxon>Pseudomonadati</taxon>
        <taxon>Campylobacterota</taxon>
        <taxon>Epsilonproteobacteria</taxon>
        <taxon>Campylobacterales</taxon>
        <taxon>Sulfurimonadaceae</taxon>
        <taxon>Sulfurimonas</taxon>
    </lineage>
</organism>
<dbReference type="Proteomes" id="UP000007803">
    <property type="component" value="Chromosome"/>
</dbReference>
<dbReference type="SMART" id="SM00862">
    <property type="entry name" value="Trans_reg_C"/>
    <property type="match status" value="1"/>
</dbReference>
<dbReference type="EMBL" id="CP002205">
    <property type="protein sequence ID" value="ADN08699.1"/>
    <property type="molecule type" value="Genomic_DNA"/>
</dbReference>
<accession>E0UQ24</accession>
<feature type="domain" description="Response regulatory" evidence="8">
    <location>
        <begin position="4"/>
        <end position="118"/>
    </location>
</feature>
<evidence type="ECO:0000256" key="6">
    <source>
        <dbReference type="PROSITE-ProRule" id="PRU00169"/>
    </source>
</evidence>
<evidence type="ECO:0000256" key="5">
    <source>
        <dbReference type="ARBA" id="ARBA00023163"/>
    </source>
</evidence>
<dbReference type="SUPFAM" id="SSF46894">
    <property type="entry name" value="C-terminal effector domain of the bipartite response regulators"/>
    <property type="match status" value="1"/>
</dbReference>